<accession>A0ABQ1FEI4</accession>
<feature type="transmembrane region" description="Helical" evidence="1">
    <location>
        <begin position="7"/>
        <end position="26"/>
    </location>
</feature>
<evidence type="ECO:0000313" key="2">
    <source>
        <dbReference type="EMBL" id="GGA09030.1"/>
    </source>
</evidence>
<keyword evidence="3" id="KW-1185">Reference proteome</keyword>
<keyword evidence="1" id="KW-1133">Transmembrane helix</keyword>
<sequence>MPYKKAYLWVTLVVLLTIPAFWRGYFGQFTDAPWEMHFHAATATGWMILLATQAWAAHRKDRLALHRALGRASLFYFPLFMASAMVIVWSMAKATAFGDSIIYEAHGEGLGAYDLLSVLAVAWFFHEALKERHDVHVHARFMIGTLFMLLGPVLARLFAIPLFITLGGSYEPPVVFYAALVVAQFVIAGIAVWLWRAAPVKGRRPMAIVALLVAAQLVLFSVARLSDAWRELFMAIGATSPAIWMALGCAIGALVAWRGWQAGKRRPHKDTAPGAVPAE</sequence>
<reference evidence="3" key="1">
    <citation type="journal article" date="2019" name="Int. J. Syst. Evol. Microbiol.">
        <title>The Global Catalogue of Microorganisms (GCM) 10K type strain sequencing project: providing services to taxonomists for standard genome sequencing and annotation.</title>
        <authorList>
            <consortium name="The Broad Institute Genomics Platform"/>
            <consortium name="The Broad Institute Genome Sequencing Center for Infectious Disease"/>
            <person name="Wu L."/>
            <person name="Ma J."/>
        </authorList>
    </citation>
    <scope>NUCLEOTIDE SEQUENCE [LARGE SCALE GENOMIC DNA]</scope>
    <source>
        <strain evidence="3">CGMCC 1.15297</strain>
    </source>
</reference>
<feature type="transmembrane region" description="Helical" evidence="1">
    <location>
        <begin position="141"/>
        <end position="164"/>
    </location>
</feature>
<name>A0ABQ1FEI4_9SPHN</name>
<evidence type="ECO:0000313" key="3">
    <source>
        <dbReference type="Proteomes" id="UP000603317"/>
    </source>
</evidence>
<keyword evidence="1" id="KW-0472">Membrane</keyword>
<dbReference type="RefSeq" id="WP_188642488.1">
    <property type="nucleotide sequence ID" value="NZ_BMID01000001.1"/>
</dbReference>
<feature type="transmembrane region" description="Helical" evidence="1">
    <location>
        <begin position="176"/>
        <end position="195"/>
    </location>
</feature>
<dbReference type="EMBL" id="BMID01000001">
    <property type="protein sequence ID" value="GGA09030.1"/>
    <property type="molecule type" value="Genomic_DNA"/>
</dbReference>
<feature type="transmembrane region" description="Helical" evidence="1">
    <location>
        <begin position="207"/>
        <end position="226"/>
    </location>
</feature>
<keyword evidence="1" id="KW-0812">Transmembrane</keyword>
<comment type="caution">
    <text evidence="2">The sequence shown here is derived from an EMBL/GenBank/DDBJ whole genome shotgun (WGS) entry which is preliminary data.</text>
</comment>
<dbReference type="Proteomes" id="UP000603317">
    <property type="component" value="Unassembled WGS sequence"/>
</dbReference>
<feature type="transmembrane region" description="Helical" evidence="1">
    <location>
        <begin position="38"/>
        <end position="56"/>
    </location>
</feature>
<feature type="transmembrane region" description="Helical" evidence="1">
    <location>
        <begin position="232"/>
        <end position="257"/>
    </location>
</feature>
<proteinExistence type="predicted"/>
<feature type="transmembrane region" description="Helical" evidence="1">
    <location>
        <begin position="110"/>
        <end position="129"/>
    </location>
</feature>
<organism evidence="2 3">
    <name type="scientific">Blastomonas marina</name>
    <dbReference type="NCBI Taxonomy" id="1867408"/>
    <lineage>
        <taxon>Bacteria</taxon>
        <taxon>Pseudomonadati</taxon>
        <taxon>Pseudomonadota</taxon>
        <taxon>Alphaproteobacteria</taxon>
        <taxon>Sphingomonadales</taxon>
        <taxon>Sphingomonadaceae</taxon>
        <taxon>Blastomonas</taxon>
    </lineage>
</organism>
<gene>
    <name evidence="2" type="ORF">GCM10010923_19160</name>
</gene>
<protein>
    <submittedName>
        <fullName evidence="2">Uncharacterized protein</fullName>
    </submittedName>
</protein>
<evidence type="ECO:0000256" key="1">
    <source>
        <dbReference type="SAM" id="Phobius"/>
    </source>
</evidence>
<feature type="transmembrane region" description="Helical" evidence="1">
    <location>
        <begin position="68"/>
        <end position="90"/>
    </location>
</feature>